<proteinExistence type="predicted"/>
<keyword evidence="2" id="KW-1185">Reference proteome</keyword>
<organism evidence="1 2">
    <name type="scientific">Streptomyces chitinivorans</name>
    <dbReference type="NCBI Taxonomy" id="1257027"/>
    <lineage>
        <taxon>Bacteria</taxon>
        <taxon>Bacillati</taxon>
        <taxon>Actinomycetota</taxon>
        <taxon>Actinomycetes</taxon>
        <taxon>Kitasatosporales</taxon>
        <taxon>Streptomycetaceae</taxon>
        <taxon>Streptomyces</taxon>
    </lineage>
</organism>
<dbReference type="EMBL" id="JBIHMK010000039">
    <property type="protein sequence ID" value="MFH0249026.1"/>
    <property type="molecule type" value="Genomic_DNA"/>
</dbReference>
<sequence>MSDQLSREDLASMSPEDISAAYLAGRLDAILGRATDAGQVLDSMKGSTDADD</sequence>
<accession>A0ABW7HT05</accession>
<reference evidence="1 2" key="1">
    <citation type="submission" date="2024-10" db="EMBL/GenBank/DDBJ databases">
        <authorList>
            <person name="Cho J.-C."/>
        </authorList>
    </citation>
    <scope>NUCLEOTIDE SEQUENCE [LARGE SCALE GENOMIC DNA]</scope>
    <source>
        <strain evidence="1 2">KCTC29696</strain>
    </source>
</reference>
<comment type="caution">
    <text evidence="1">The sequence shown here is derived from an EMBL/GenBank/DDBJ whole genome shotgun (WGS) entry which is preliminary data.</text>
</comment>
<dbReference type="RefSeq" id="WP_279950079.1">
    <property type="nucleotide sequence ID" value="NZ_BAABEN010000013.1"/>
</dbReference>
<protein>
    <recommendedName>
        <fullName evidence="3">FXSXX-COOH protein</fullName>
    </recommendedName>
</protein>
<evidence type="ECO:0008006" key="3">
    <source>
        <dbReference type="Google" id="ProtNLM"/>
    </source>
</evidence>
<gene>
    <name evidence="1" type="ORF">ACG5V6_12470</name>
</gene>
<name>A0ABW7HT05_9ACTN</name>
<evidence type="ECO:0000313" key="1">
    <source>
        <dbReference type="EMBL" id="MFH0249026.1"/>
    </source>
</evidence>
<evidence type="ECO:0000313" key="2">
    <source>
        <dbReference type="Proteomes" id="UP001607069"/>
    </source>
</evidence>
<dbReference type="Proteomes" id="UP001607069">
    <property type="component" value="Unassembled WGS sequence"/>
</dbReference>